<organism evidence="1 2">
    <name type="scientific">Moniliophthora roreri (strain MCA 2997)</name>
    <name type="common">Cocoa frosty pod rot fungus</name>
    <name type="synonym">Crinipellis roreri</name>
    <dbReference type="NCBI Taxonomy" id="1381753"/>
    <lineage>
        <taxon>Eukaryota</taxon>
        <taxon>Fungi</taxon>
        <taxon>Dikarya</taxon>
        <taxon>Basidiomycota</taxon>
        <taxon>Agaricomycotina</taxon>
        <taxon>Agaricomycetes</taxon>
        <taxon>Agaricomycetidae</taxon>
        <taxon>Agaricales</taxon>
        <taxon>Marasmiineae</taxon>
        <taxon>Marasmiaceae</taxon>
        <taxon>Moniliophthora</taxon>
    </lineage>
</organism>
<proteinExistence type="predicted"/>
<comment type="caution">
    <text evidence="1">The sequence shown here is derived from an EMBL/GenBank/DDBJ whole genome shotgun (WGS) entry which is preliminary data.</text>
</comment>
<evidence type="ECO:0000313" key="1">
    <source>
        <dbReference type="EMBL" id="ESK82055.1"/>
    </source>
</evidence>
<name>V2WP96_MONRO</name>
<sequence>MGSQNPVVLDNSRDINPLLEKLVKDQSQTSFFYLGMFRICAGHLKARYDSTIDKMHANIKGEDSQCRQNFKSITFMMATFNFGGKVRCWKHCDQQNLLLGWCTITALGQFDPKCSTRFILWELKLVIDFPPGSTIIILSALMTYSNTQIVPGDECTLFTQYMPGAIFCWVDVGCLTKKALKATNTDAWAEHKKKAVPITNRLGIFSQVQEIFCRADI</sequence>
<evidence type="ECO:0000313" key="2">
    <source>
        <dbReference type="Proteomes" id="UP000017559"/>
    </source>
</evidence>
<reference evidence="1 2" key="1">
    <citation type="journal article" date="2014" name="BMC Genomics">
        <title>Genome and secretome analysis of the hemibiotrophic fungal pathogen, Moniliophthora roreri, which causes frosty pod rot disease of cacao: mechanisms of the biotrophic and necrotrophic phases.</title>
        <authorList>
            <person name="Meinhardt L.W."/>
            <person name="Costa G.G.L."/>
            <person name="Thomazella D.P.T."/>
            <person name="Teixeira P.J.P.L."/>
            <person name="Carazzolle M.F."/>
            <person name="Schuster S.C."/>
            <person name="Carlson J.E."/>
            <person name="Guiltinan M.J."/>
            <person name="Mieczkowski P."/>
            <person name="Farmer A."/>
            <person name="Ramaraj T."/>
            <person name="Crozier J."/>
            <person name="Davis R.E."/>
            <person name="Shao J."/>
            <person name="Melnick R.L."/>
            <person name="Pereira G.A.G."/>
            <person name="Bailey B.A."/>
        </authorList>
    </citation>
    <scope>NUCLEOTIDE SEQUENCE [LARGE SCALE GENOMIC DNA]</scope>
    <source>
        <strain evidence="1 2">MCA 2997</strain>
    </source>
</reference>
<dbReference type="Proteomes" id="UP000017559">
    <property type="component" value="Unassembled WGS sequence"/>
</dbReference>
<protein>
    <submittedName>
        <fullName evidence="1">Uncharacterized protein</fullName>
    </submittedName>
</protein>
<dbReference type="HOGENOM" id="CLU_031314_0_0_1"/>
<gene>
    <name evidence="1" type="ORF">Moror_13423</name>
</gene>
<dbReference type="STRING" id="1381753.V2WP96"/>
<feature type="non-terminal residue" evidence="1">
    <location>
        <position position="1"/>
    </location>
</feature>
<dbReference type="OrthoDB" id="3253621at2759"/>
<accession>V2WP96</accession>
<keyword evidence="2" id="KW-1185">Reference proteome</keyword>
<dbReference type="KEGG" id="mrr:Moror_13423"/>
<dbReference type="Gene3D" id="3.60.130.30">
    <property type="match status" value="1"/>
</dbReference>
<dbReference type="AlphaFoldDB" id="V2WP96"/>
<dbReference type="EMBL" id="AWSO01002093">
    <property type="protein sequence ID" value="ESK82055.1"/>
    <property type="molecule type" value="Genomic_DNA"/>
</dbReference>